<dbReference type="EMBL" id="PGCJ01000007">
    <property type="protein sequence ID" value="PLW57848.1"/>
    <property type="molecule type" value="Genomic_DNA"/>
</dbReference>
<dbReference type="OrthoDB" id="2506684at2759"/>
<comment type="caution">
    <text evidence="1">The sequence shown here is derived from an EMBL/GenBank/DDBJ whole genome shotgun (WGS) entry which is preliminary data.</text>
</comment>
<dbReference type="AlphaFoldDB" id="A0A2N5W6K9"/>
<name>A0A2N5W6K9_9BASI</name>
<reference evidence="1 2" key="1">
    <citation type="submission" date="2017-11" db="EMBL/GenBank/DDBJ databases">
        <title>De novo assembly and phasing of dikaryotic genomes from two isolates of Puccinia coronata f. sp. avenae, the causal agent of oat crown rust.</title>
        <authorList>
            <person name="Miller M.E."/>
            <person name="Zhang Y."/>
            <person name="Omidvar V."/>
            <person name="Sperschneider J."/>
            <person name="Schwessinger B."/>
            <person name="Raley C."/>
            <person name="Palmer J.M."/>
            <person name="Garnica D."/>
            <person name="Upadhyaya N."/>
            <person name="Rathjen J."/>
            <person name="Taylor J.M."/>
            <person name="Park R.F."/>
            <person name="Dodds P.N."/>
            <person name="Hirsch C.D."/>
            <person name="Kianian S.F."/>
            <person name="Figueroa M."/>
        </authorList>
    </citation>
    <scope>NUCLEOTIDE SEQUENCE [LARGE SCALE GENOMIC DNA]</scope>
    <source>
        <strain evidence="1">12NC29</strain>
    </source>
</reference>
<protein>
    <submittedName>
        <fullName evidence="1">Uncharacterized protein</fullName>
    </submittedName>
</protein>
<proteinExistence type="predicted"/>
<sequence>MASSRSPNHPALAHHFVQVSEPSTATLAPGQQYGLFSALVFFSFNSGAPTNYKVIVMANTSAAYALESGWVYSLLGKLIVPNANSPPIFSYFPETMICCCKVEAFVGDTTNKTSVNAFGTATAIDCQVGYNNGAVENSLMVTMRHHDWDPQLQSVRAFSIKYRIPGRCNMANTHVLFQVNREFYLVGFLCDWDLENNIPVIEVLALSWINPPNALRGGQILPGSGGQTSSQTQTLPLRPLEATALS</sequence>
<accession>A0A2N5W6K9</accession>
<evidence type="ECO:0000313" key="2">
    <source>
        <dbReference type="Proteomes" id="UP000235388"/>
    </source>
</evidence>
<dbReference type="Proteomes" id="UP000235388">
    <property type="component" value="Unassembled WGS sequence"/>
</dbReference>
<evidence type="ECO:0000313" key="1">
    <source>
        <dbReference type="EMBL" id="PLW57848.1"/>
    </source>
</evidence>
<organism evidence="1 2">
    <name type="scientific">Puccinia coronata f. sp. avenae</name>
    <dbReference type="NCBI Taxonomy" id="200324"/>
    <lineage>
        <taxon>Eukaryota</taxon>
        <taxon>Fungi</taxon>
        <taxon>Dikarya</taxon>
        <taxon>Basidiomycota</taxon>
        <taxon>Pucciniomycotina</taxon>
        <taxon>Pucciniomycetes</taxon>
        <taxon>Pucciniales</taxon>
        <taxon>Pucciniaceae</taxon>
        <taxon>Puccinia</taxon>
    </lineage>
</organism>
<gene>
    <name evidence="1" type="ORF">PCANC_01041</name>
</gene>
<keyword evidence="2" id="KW-1185">Reference proteome</keyword>